<dbReference type="PANTHER" id="PTHR35024">
    <property type="entry name" value="HYPOTHETICAL CYTOSOLIC PROTEIN"/>
    <property type="match status" value="1"/>
</dbReference>
<proteinExistence type="inferred from homology"/>
<comment type="caution">
    <text evidence="2">The sequence shown here is derived from an EMBL/GenBank/DDBJ whole genome shotgun (WGS) entry which is preliminary data.</text>
</comment>
<evidence type="ECO:0000313" key="2">
    <source>
        <dbReference type="EMBL" id="RZO76397.1"/>
    </source>
</evidence>
<accession>A0A520S1P7</accession>
<comment type="similarity">
    <text evidence="1">Belongs to the bactofilin family.</text>
</comment>
<name>A0A520S1P7_9GAMM</name>
<dbReference type="AlphaFoldDB" id="A0A520S1P7"/>
<dbReference type="EMBL" id="SHAG01000012">
    <property type="protein sequence ID" value="RZO76397.1"/>
    <property type="molecule type" value="Genomic_DNA"/>
</dbReference>
<gene>
    <name evidence="2" type="ORF">EVA68_04310</name>
</gene>
<dbReference type="Proteomes" id="UP000316199">
    <property type="component" value="Unassembled WGS sequence"/>
</dbReference>
<protein>
    <submittedName>
        <fullName evidence="2">Polymer-forming cytoskeletal protein</fullName>
    </submittedName>
</protein>
<sequence length="150" mass="16306">MFGKENRGEAGVTLVATNCELVGDIHFSDQLLINGVVKGNIYAQSGSKATVTVSEKGRVRGEIRVPNVIVNGKVFGDINSDKHVELSARAEVKGNVYYKFIEMVKGSWVDGHLVHIRDKRKDVSVIDEEHQNSNDVVSSPQVAALSSTAK</sequence>
<evidence type="ECO:0000313" key="3">
    <source>
        <dbReference type="Proteomes" id="UP000316199"/>
    </source>
</evidence>
<evidence type="ECO:0000256" key="1">
    <source>
        <dbReference type="ARBA" id="ARBA00044755"/>
    </source>
</evidence>
<dbReference type="PANTHER" id="PTHR35024:SF4">
    <property type="entry name" value="POLYMER-FORMING CYTOSKELETAL PROTEIN"/>
    <property type="match status" value="1"/>
</dbReference>
<dbReference type="InterPro" id="IPR007607">
    <property type="entry name" value="BacA/B"/>
</dbReference>
<dbReference type="Pfam" id="PF04519">
    <property type="entry name" value="Bactofilin"/>
    <property type="match status" value="1"/>
</dbReference>
<reference evidence="2 3" key="1">
    <citation type="submission" date="2019-02" db="EMBL/GenBank/DDBJ databases">
        <title>Prokaryotic population dynamics and viral predation in marine succession experiment using metagenomics: the confinement effect.</title>
        <authorList>
            <person name="Haro-Moreno J.M."/>
            <person name="Rodriguez-Valera F."/>
            <person name="Lopez-Perez M."/>
        </authorList>
    </citation>
    <scope>NUCLEOTIDE SEQUENCE [LARGE SCALE GENOMIC DNA]</scope>
    <source>
        <strain evidence="2">MED-G157</strain>
    </source>
</reference>
<organism evidence="2 3">
    <name type="scientific">OM182 bacterium</name>
    <dbReference type="NCBI Taxonomy" id="2510334"/>
    <lineage>
        <taxon>Bacteria</taxon>
        <taxon>Pseudomonadati</taxon>
        <taxon>Pseudomonadota</taxon>
        <taxon>Gammaproteobacteria</taxon>
        <taxon>OMG group</taxon>
        <taxon>OM182 clade</taxon>
    </lineage>
</organism>